<dbReference type="AlphaFoldDB" id="A0AAF5DFZ7"/>
<evidence type="ECO:0000256" key="6">
    <source>
        <dbReference type="ARBA" id="ARBA00023242"/>
    </source>
</evidence>
<feature type="DNA-binding region" description="Homeobox" evidence="7">
    <location>
        <begin position="936"/>
        <end position="995"/>
    </location>
</feature>
<evidence type="ECO:0000256" key="1">
    <source>
        <dbReference type="ARBA" id="ARBA00004123"/>
    </source>
</evidence>
<feature type="domain" description="Homeobox" evidence="11">
    <location>
        <begin position="934"/>
        <end position="994"/>
    </location>
</feature>
<dbReference type="GO" id="GO:0000981">
    <property type="term" value="F:DNA-binding transcription factor activity, RNA polymerase II-specific"/>
    <property type="evidence" value="ECO:0007669"/>
    <property type="project" value="InterPro"/>
</dbReference>
<dbReference type="FunFam" id="1.10.10.60:FF:000046">
    <property type="entry name" value="SIX homeobox 3"/>
    <property type="match status" value="1"/>
</dbReference>
<feature type="compositionally biased region" description="Acidic residues" evidence="9">
    <location>
        <begin position="1011"/>
        <end position="1021"/>
    </location>
</feature>
<dbReference type="PANTHER" id="PTHR10390">
    <property type="entry name" value="HOMEOBOX PROTEIN SIX"/>
    <property type="match status" value="1"/>
</dbReference>
<dbReference type="CDD" id="cd00086">
    <property type="entry name" value="homeodomain"/>
    <property type="match status" value="1"/>
</dbReference>
<feature type="transmembrane region" description="Helical" evidence="10">
    <location>
        <begin position="147"/>
        <end position="165"/>
    </location>
</feature>
<keyword evidence="5 7" id="KW-0371">Homeobox</keyword>
<feature type="region of interest" description="Disordered" evidence="9">
    <location>
        <begin position="610"/>
        <end position="678"/>
    </location>
</feature>
<dbReference type="Gene3D" id="1.10.10.60">
    <property type="entry name" value="Homeodomain-like"/>
    <property type="match status" value="1"/>
</dbReference>
<comment type="similarity">
    <text evidence="2">Belongs to the SIX/Sine oculis homeobox family.</text>
</comment>
<accession>A0AAF5DFZ7</accession>
<keyword evidence="12" id="KW-1185">Reference proteome</keyword>
<feature type="compositionally biased region" description="Low complexity" evidence="9">
    <location>
        <begin position="667"/>
        <end position="678"/>
    </location>
</feature>
<feature type="region of interest" description="Disordered" evidence="9">
    <location>
        <begin position="544"/>
        <end position="575"/>
    </location>
</feature>
<keyword evidence="6 7" id="KW-0539">Nucleus</keyword>
<feature type="region of interest" description="Disordered" evidence="9">
    <location>
        <begin position="955"/>
        <end position="974"/>
    </location>
</feature>
<feature type="compositionally biased region" description="Basic and acidic residues" evidence="9">
    <location>
        <begin position="563"/>
        <end position="575"/>
    </location>
</feature>
<feature type="compositionally biased region" description="Basic residues" evidence="9">
    <location>
        <begin position="614"/>
        <end position="623"/>
    </location>
</feature>
<evidence type="ECO:0000256" key="2">
    <source>
        <dbReference type="ARBA" id="ARBA00008161"/>
    </source>
</evidence>
<feature type="region of interest" description="Disordered" evidence="9">
    <location>
        <begin position="980"/>
        <end position="1031"/>
    </location>
</feature>
<name>A0AAF5DFZ7_STRER</name>
<comment type="subcellular location">
    <subcellularLocation>
        <location evidence="1 7 8">Nucleus</location>
    </subcellularLocation>
</comment>
<dbReference type="GO" id="GO:0005667">
    <property type="term" value="C:transcription regulator complex"/>
    <property type="evidence" value="ECO:0007669"/>
    <property type="project" value="TreeGrafter"/>
</dbReference>
<reference evidence="13" key="1">
    <citation type="submission" date="2024-02" db="UniProtKB">
        <authorList>
            <consortium name="WormBaseParasite"/>
        </authorList>
    </citation>
    <scope>IDENTIFICATION</scope>
</reference>
<sequence>IEDFVNTSVSSSVVQILLRVSLGKPKSKGSLAKSYDTLSLPFLGVSWNIEVISCVDDKGFQIPHILSGLSLLYSCTLPSSLTEDVLFFGVKLEFSLTFLKLFGFTPIGVILEVSDLEDLLSYEVAVVFLLLSIAVSLTLHFSQQYPLNLYEVLLSLVLALIFLISSSDGSHRNLLIFVSKSAIEELFECGDSEQRQLGDVHAVSSSSLSFELLLFISTFSPKCLIIHQIQSFFSIIGFPVFARFNILKQACASTDHSSEYESVVQCTNIPRVKSEGLSPCRRIAITLLKIGMINGTLLTVSSSEVKLEIRKLITNLYASSYELPVEVSGVSFCDTFETDRLGYYRFLENVNGYSRKIKMCLTINISILMISEYFLYLIKENIDNILRHKLKHVGVSYNFIGILYTMIHCHVNKYKCGSFFNFNDIIYDFIYKIGMYNFTINTLSNLLEKRLDNLEKQKKFNYNNIILHYVFIKINYYKMSSLNTECKVRSPEVEAALDARIAVIRRRNKAIEERIKIVTADKATALGVPIEKLVVKDCLNNENEGNNNIENVNDNKNITNGNDNKKNSKNNDMHWNREWDAGKTKAEDWITNVPPIDDSTCFMMRQKEIESGKKGKKVNHRNSHGSLTVTSEEKKEGEEKSSGSSKENNSRVNNKKPTANRAKNNIKDNSMNNNFNTKTNSEKLCRTETSKTIGYMYKTECYKSNIYTSFFFVFKNKIIIPNFFDIFNRLAKYYEHDKVHEITSCNIELKLPKIASCKIDIYVNVYQIGSTSQQNQGSLLDTSIQQQISFPLNNNTTLYDTQQQQSGIYNDNGMNDNKGNFIFSPEHIDTLCEILHRDSKIEKLSKFIWSVPPELKNSEPVRKAQAFLYYEQQNFKELYKLLENNHFSVENHPQLQDLWLRAHYMEAEKIRGRELGAVGKYRIRKKYPLPHSIWDGEQTSYCFKEKSRNILRNSYLRNPYPSPKEKKELSDSTHLSVTQVSNWFKNRRQRDRAANEKDKDGNTIGCRDDDSYNSDENDDENFPTNSRNSRQNIDKQQQSLLSFGANTVTTPSLQPFASTNTTHPFNPNDLAMAAAASYHNPFTLYSNPQASISGSGYTFGPHDMNMMAAAANMGNCYQTL</sequence>
<evidence type="ECO:0000313" key="13">
    <source>
        <dbReference type="WBParaSite" id="TCONS_00011011.p1"/>
    </source>
</evidence>
<keyword evidence="10" id="KW-0472">Membrane</keyword>
<evidence type="ECO:0000256" key="5">
    <source>
        <dbReference type="ARBA" id="ARBA00023155"/>
    </source>
</evidence>
<dbReference type="InterPro" id="IPR031701">
    <property type="entry name" value="SIX1_SD"/>
</dbReference>
<proteinExistence type="inferred from homology"/>
<feature type="compositionally biased region" description="Low complexity" evidence="9">
    <location>
        <begin position="544"/>
        <end position="562"/>
    </location>
</feature>
<feature type="transmembrane region" description="Helical" evidence="10">
    <location>
        <begin position="120"/>
        <end position="141"/>
    </location>
</feature>
<dbReference type="PROSITE" id="PS00027">
    <property type="entry name" value="HOMEOBOX_1"/>
    <property type="match status" value="1"/>
</dbReference>
<keyword evidence="4 7" id="KW-0238">DNA-binding</keyword>
<feature type="compositionally biased region" description="Basic and acidic residues" evidence="9">
    <location>
        <begin position="631"/>
        <end position="641"/>
    </location>
</feature>
<dbReference type="SUPFAM" id="SSF46689">
    <property type="entry name" value="Homeodomain-like"/>
    <property type="match status" value="1"/>
</dbReference>
<feature type="compositionally biased region" description="Basic and acidic residues" evidence="9">
    <location>
        <begin position="991"/>
        <end position="1010"/>
    </location>
</feature>
<protein>
    <submittedName>
        <fullName evidence="13">Homeobox domain-containing protein</fullName>
    </submittedName>
</protein>
<dbReference type="GO" id="GO:0005634">
    <property type="term" value="C:nucleus"/>
    <property type="evidence" value="ECO:0007669"/>
    <property type="project" value="UniProtKB-SubCell"/>
</dbReference>
<feature type="compositionally biased region" description="Polar residues" evidence="9">
    <location>
        <begin position="1022"/>
        <end position="1031"/>
    </location>
</feature>
<dbReference type="Proteomes" id="UP000035681">
    <property type="component" value="Unplaced"/>
</dbReference>
<dbReference type="WBParaSite" id="TCONS_00011011.p1">
    <property type="protein sequence ID" value="TCONS_00011011.p1"/>
    <property type="gene ID" value="XLOC_004946"/>
</dbReference>
<organism evidence="12 13">
    <name type="scientific">Strongyloides stercoralis</name>
    <name type="common">Threadworm</name>
    <dbReference type="NCBI Taxonomy" id="6248"/>
    <lineage>
        <taxon>Eukaryota</taxon>
        <taxon>Metazoa</taxon>
        <taxon>Ecdysozoa</taxon>
        <taxon>Nematoda</taxon>
        <taxon>Chromadorea</taxon>
        <taxon>Rhabditida</taxon>
        <taxon>Tylenchina</taxon>
        <taxon>Panagrolaimomorpha</taxon>
        <taxon>Strongyloidoidea</taxon>
        <taxon>Strongyloididae</taxon>
        <taxon>Strongyloides</taxon>
    </lineage>
</organism>
<evidence type="ECO:0000259" key="11">
    <source>
        <dbReference type="PROSITE" id="PS50071"/>
    </source>
</evidence>
<evidence type="ECO:0000256" key="8">
    <source>
        <dbReference type="RuleBase" id="RU000682"/>
    </source>
</evidence>
<evidence type="ECO:0000256" key="3">
    <source>
        <dbReference type="ARBA" id="ARBA00022473"/>
    </source>
</evidence>
<dbReference type="Pfam" id="PF16878">
    <property type="entry name" value="SIX1_SD"/>
    <property type="match status" value="1"/>
</dbReference>
<evidence type="ECO:0000256" key="9">
    <source>
        <dbReference type="SAM" id="MobiDB-lite"/>
    </source>
</evidence>
<keyword evidence="10" id="KW-1133">Transmembrane helix</keyword>
<evidence type="ECO:0000256" key="4">
    <source>
        <dbReference type="ARBA" id="ARBA00023125"/>
    </source>
</evidence>
<feature type="compositionally biased region" description="Polar residues" evidence="9">
    <location>
        <begin position="651"/>
        <end position="663"/>
    </location>
</feature>
<dbReference type="SMART" id="SM00389">
    <property type="entry name" value="HOX"/>
    <property type="match status" value="1"/>
</dbReference>
<evidence type="ECO:0000256" key="7">
    <source>
        <dbReference type="PROSITE-ProRule" id="PRU00108"/>
    </source>
</evidence>
<dbReference type="InterPro" id="IPR009057">
    <property type="entry name" value="Homeodomain-like_sf"/>
</dbReference>
<evidence type="ECO:0000313" key="12">
    <source>
        <dbReference type="Proteomes" id="UP000035681"/>
    </source>
</evidence>
<feature type="transmembrane region" description="Helical" evidence="10">
    <location>
        <begin position="94"/>
        <end position="113"/>
    </location>
</feature>
<keyword evidence="3" id="KW-0217">Developmental protein</keyword>
<dbReference type="GO" id="GO:0000978">
    <property type="term" value="F:RNA polymerase II cis-regulatory region sequence-specific DNA binding"/>
    <property type="evidence" value="ECO:0007669"/>
    <property type="project" value="TreeGrafter"/>
</dbReference>
<dbReference type="InterPro" id="IPR001356">
    <property type="entry name" value="HD"/>
</dbReference>
<evidence type="ECO:0000256" key="10">
    <source>
        <dbReference type="SAM" id="Phobius"/>
    </source>
</evidence>
<dbReference type="PROSITE" id="PS50071">
    <property type="entry name" value="HOMEOBOX_2"/>
    <property type="match status" value="1"/>
</dbReference>
<dbReference type="Pfam" id="PF00046">
    <property type="entry name" value="Homeodomain"/>
    <property type="match status" value="1"/>
</dbReference>
<dbReference type="PANTHER" id="PTHR10390:SF61">
    <property type="entry name" value="HOMEOBOX PROTEIN SIX2"/>
    <property type="match status" value="1"/>
</dbReference>
<keyword evidence="10" id="KW-0812">Transmembrane</keyword>
<dbReference type="InterPro" id="IPR017970">
    <property type="entry name" value="Homeobox_CS"/>
</dbReference>